<keyword evidence="4" id="KW-0021">Allosteric enzyme</keyword>
<dbReference type="GO" id="GO:0005980">
    <property type="term" value="P:glycogen catabolic process"/>
    <property type="evidence" value="ECO:0000318"/>
    <property type="project" value="GO_Central"/>
</dbReference>
<organism evidence="12">
    <name type="scientific">Selaginella moellendorffii</name>
    <name type="common">Spikemoss</name>
    <dbReference type="NCBI Taxonomy" id="88036"/>
    <lineage>
        <taxon>Eukaryota</taxon>
        <taxon>Viridiplantae</taxon>
        <taxon>Streptophyta</taxon>
        <taxon>Embryophyta</taxon>
        <taxon>Tracheophyta</taxon>
        <taxon>Lycopodiopsida</taxon>
        <taxon>Selaginellales</taxon>
        <taxon>Selaginellaceae</taxon>
        <taxon>Selaginella</taxon>
    </lineage>
</organism>
<dbReference type="InParanoid" id="D8RLY7"/>
<keyword evidence="7 9" id="KW-0663">Pyridoxal phosphate</keyword>
<comment type="cofactor">
    <cofactor evidence="2 10">
        <name>pyridoxal 5'-phosphate</name>
        <dbReference type="ChEBI" id="CHEBI:597326"/>
    </cofactor>
</comment>
<dbReference type="Gene3D" id="3.40.50.2000">
    <property type="entry name" value="Glycogen Phosphorylase B"/>
    <property type="match status" value="2"/>
</dbReference>
<dbReference type="SUPFAM" id="SSF53756">
    <property type="entry name" value="UDP-Glycosyltransferase/glycogen phosphorylase"/>
    <property type="match status" value="1"/>
</dbReference>
<dbReference type="GeneID" id="9650141"/>
<proteinExistence type="inferred from homology"/>
<keyword evidence="5 10" id="KW-0328">Glycosyltransferase</keyword>
<dbReference type="STRING" id="88036.D8RLY7"/>
<evidence type="ECO:0000256" key="1">
    <source>
        <dbReference type="ARBA" id="ARBA00001275"/>
    </source>
</evidence>
<comment type="similarity">
    <text evidence="3 10">Belongs to the glycogen phosphorylase family.</text>
</comment>
<dbReference type="FunFam" id="3.40.50.2000:FF:000002">
    <property type="entry name" value="Alpha-1,4 glucan phosphorylase"/>
    <property type="match status" value="1"/>
</dbReference>
<dbReference type="KEGG" id="smo:SELMODRAFT_148158"/>
<comment type="function">
    <text evidence="10">Allosteric enzyme that catalyzes the rate-limiting step in glycogen catabolism, the phosphorolytic cleavage of glycogen to produce glucose-1-phosphate, and plays a central role in maintaining cellular and organismal glucose homeostasis.</text>
</comment>
<dbReference type="eggNOG" id="KOG2099">
    <property type="taxonomic scope" value="Eukaryota"/>
</dbReference>
<evidence type="ECO:0000256" key="10">
    <source>
        <dbReference type="RuleBase" id="RU000587"/>
    </source>
</evidence>
<evidence type="ECO:0000256" key="6">
    <source>
        <dbReference type="ARBA" id="ARBA00022679"/>
    </source>
</evidence>
<reference evidence="11 12" key="1">
    <citation type="journal article" date="2011" name="Science">
        <title>The Selaginella genome identifies genetic changes associated with the evolution of vascular plants.</title>
        <authorList>
            <person name="Banks J.A."/>
            <person name="Nishiyama T."/>
            <person name="Hasebe M."/>
            <person name="Bowman J.L."/>
            <person name="Gribskov M."/>
            <person name="dePamphilis C."/>
            <person name="Albert V.A."/>
            <person name="Aono N."/>
            <person name="Aoyama T."/>
            <person name="Ambrose B.A."/>
            <person name="Ashton N.W."/>
            <person name="Axtell M.J."/>
            <person name="Barker E."/>
            <person name="Barker M.S."/>
            <person name="Bennetzen J.L."/>
            <person name="Bonawitz N.D."/>
            <person name="Chapple C."/>
            <person name="Cheng C."/>
            <person name="Correa L.G."/>
            <person name="Dacre M."/>
            <person name="DeBarry J."/>
            <person name="Dreyer I."/>
            <person name="Elias M."/>
            <person name="Engstrom E.M."/>
            <person name="Estelle M."/>
            <person name="Feng L."/>
            <person name="Finet C."/>
            <person name="Floyd S.K."/>
            <person name="Frommer W.B."/>
            <person name="Fujita T."/>
            <person name="Gramzow L."/>
            <person name="Gutensohn M."/>
            <person name="Harholt J."/>
            <person name="Hattori M."/>
            <person name="Heyl A."/>
            <person name="Hirai T."/>
            <person name="Hiwatashi Y."/>
            <person name="Ishikawa M."/>
            <person name="Iwata M."/>
            <person name="Karol K.G."/>
            <person name="Koehler B."/>
            <person name="Kolukisaoglu U."/>
            <person name="Kubo M."/>
            <person name="Kurata T."/>
            <person name="Lalonde S."/>
            <person name="Li K."/>
            <person name="Li Y."/>
            <person name="Litt A."/>
            <person name="Lyons E."/>
            <person name="Manning G."/>
            <person name="Maruyama T."/>
            <person name="Michael T.P."/>
            <person name="Mikami K."/>
            <person name="Miyazaki S."/>
            <person name="Morinaga S."/>
            <person name="Murata T."/>
            <person name="Mueller-Roeber B."/>
            <person name="Nelson D.R."/>
            <person name="Obara M."/>
            <person name="Oguri Y."/>
            <person name="Olmstead R.G."/>
            <person name="Onodera N."/>
            <person name="Petersen B.L."/>
            <person name="Pils B."/>
            <person name="Prigge M."/>
            <person name="Rensing S.A."/>
            <person name="Riano-Pachon D.M."/>
            <person name="Roberts A.W."/>
            <person name="Sato Y."/>
            <person name="Scheller H.V."/>
            <person name="Schulz B."/>
            <person name="Schulz C."/>
            <person name="Shakirov E.V."/>
            <person name="Shibagaki N."/>
            <person name="Shinohara N."/>
            <person name="Shippen D.E."/>
            <person name="Soerensen I."/>
            <person name="Sotooka R."/>
            <person name="Sugimoto N."/>
            <person name="Sugita M."/>
            <person name="Sumikawa N."/>
            <person name="Tanurdzic M."/>
            <person name="Theissen G."/>
            <person name="Ulvskov P."/>
            <person name="Wakazuki S."/>
            <person name="Weng J.K."/>
            <person name="Willats W.W."/>
            <person name="Wipf D."/>
            <person name="Wolf P.G."/>
            <person name="Yang L."/>
            <person name="Zimmer A.D."/>
            <person name="Zhu Q."/>
            <person name="Mitros T."/>
            <person name="Hellsten U."/>
            <person name="Loque D."/>
            <person name="Otillar R."/>
            <person name="Salamov A."/>
            <person name="Schmutz J."/>
            <person name="Shapiro H."/>
            <person name="Lindquist E."/>
            <person name="Lucas S."/>
            <person name="Rokhsar D."/>
            <person name="Grigoriev I.V."/>
        </authorList>
    </citation>
    <scope>NUCLEOTIDE SEQUENCE [LARGE SCALE GENOMIC DNA]</scope>
</reference>
<dbReference type="OMA" id="GIEPCRC"/>
<dbReference type="Proteomes" id="UP000001514">
    <property type="component" value="Unassembled WGS sequence"/>
</dbReference>
<dbReference type="InterPro" id="IPR035090">
    <property type="entry name" value="Pyridoxal_P_attach_site"/>
</dbReference>
<dbReference type="PANTHER" id="PTHR11468:SF30">
    <property type="entry name" value="ALPHA-1,4 GLUCAN PHOSPHORYLASE"/>
    <property type="match status" value="1"/>
</dbReference>
<evidence type="ECO:0000256" key="3">
    <source>
        <dbReference type="ARBA" id="ARBA00006047"/>
    </source>
</evidence>
<keyword evidence="8 10" id="KW-0119">Carbohydrate metabolism</keyword>
<evidence type="ECO:0000313" key="12">
    <source>
        <dbReference type="Proteomes" id="UP000001514"/>
    </source>
</evidence>
<evidence type="ECO:0000256" key="7">
    <source>
        <dbReference type="ARBA" id="ARBA00022898"/>
    </source>
</evidence>
<dbReference type="EC" id="2.4.1.1" evidence="10"/>
<evidence type="ECO:0000256" key="5">
    <source>
        <dbReference type="ARBA" id="ARBA00022676"/>
    </source>
</evidence>
<dbReference type="Pfam" id="PF00343">
    <property type="entry name" value="Phosphorylase"/>
    <property type="match status" value="1"/>
</dbReference>
<dbReference type="GO" id="GO:0005737">
    <property type="term" value="C:cytoplasm"/>
    <property type="evidence" value="ECO:0000318"/>
    <property type="project" value="GO_Central"/>
</dbReference>
<dbReference type="PIRSF" id="PIRSF000460">
    <property type="entry name" value="Pprylas_GlgP"/>
    <property type="match status" value="1"/>
</dbReference>
<dbReference type="GO" id="GO:0030170">
    <property type="term" value="F:pyridoxal phosphate binding"/>
    <property type="evidence" value="ECO:0000318"/>
    <property type="project" value="GO_Central"/>
</dbReference>
<evidence type="ECO:0000256" key="4">
    <source>
        <dbReference type="ARBA" id="ARBA00022533"/>
    </source>
</evidence>
<feature type="modified residue" description="N6-(pyridoxal phosphate)lysine" evidence="9">
    <location>
        <position position="669"/>
    </location>
</feature>
<accession>D8RLY7</accession>
<dbReference type="InterPro" id="IPR011833">
    <property type="entry name" value="Glycg_phsphrylas"/>
</dbReference>
<evidence type="ECO:0000256" key="2">
    <source>
        <dbReference type="ARBA" id="ARBA00001933"/>
    </source>
</evidence>
<dbReference type="InterPro" id="IPR000811">
    <property type="entry name" value="Glyco_trans_35"/>
</dbReference>
<dbReference type="HOGENOM" id="CLU_010198_1_1_1"/>
<keyword evidence="6 10" id="KW-0808">Transferase</keyword>
<dbReference type="CDD" id="cd04300">
    <property type="entry name" value="GT35_Glycogen_Phosphorylase"/>
    <property type="match status" value="1"/>
</dbReference>
<evidence type="ECO:0000313" key="11">
    <source>
        <dbReference type="EMBL" id="EFJ27008.1"/>
    </source>
</evidence>
<dbReference type="GO" id="GO:0008184">
    <property type="term" value="F:glycogen phosphorylase activity"/>
    <property type="evidence" value="ECO:0000318"/>
    <property type="project" value="GO_Central"/>
</dbReference>
<gene>
    <name evidence="11" type="primary">GT35A3</name>
    <name evidence="11" type="ORF">SELMODRAFT_148158</name>
</gene>
<dbReference type="AlphaFoldDB" id="D8RLY7"/>
<dbReference type="OrthoDB" id="9215500at2759"/>
<dbReference type="PANTHER" id="PTHR11468">
    <property type="entry name" value="GLYCOGEN PHOSPHORYLASE"/>
    <property type="match status" value="1"/>
</dbReference>
<sequence length="818" mass="94198">MYKLMDQYLKNDTFSIQKNIVDHSEYTLARSRFRFDDFEAYQATAYSVRDRLIERWNDTHSLMREKDPKRIYYLSMEFLMGRSLLNSIVNIGVKGQYADALKQLGFDLEILVEQERDAALGNGGLGRLAACFLDSLATLDYPAWGYGLRYEYGMFRQTIQDGFQLEHPDYWLNFGNPWEIQRVHTTYPVKFYGHVDEIQENNKKTYIWTPGETVEAVAYDNPIPGYGTKNTINLRLWAAKPSGELELDSFSTGDYVNAVLSKQRAETISSILYPDDRTYQGKELRLKQQVFLVSASLQDVVRRYKDFHSDFAAFPQKVAFQLNDTHPIIGVAELMRILLDEEKLDWVKSWEITTKVFSFTNHAILPEALEKWPLELLENLLPRHLQIIYRINFYFMEEMKKKFGDDLVRLSRLSIIEEGEKKNVRMANLALVSCHTVNGVSKSHFEFIKSSLFKDFHDMWPHKFQCKTNGVTQRRWMACSNPDLSQLITKWLGTEAWLKELDLLLGLRLHANDYNLQEQWMKVRRSNKSRLAAYIQIISGAKVNVDAMFDVQIKRIHEYKRQFLNVIGIIHRYDCIKNMTAEDRKKVVPRVCILGGKAPPGYENAKRIIKLIHAVGDKLNNDPDVGDLLKLIFIPDYNVSMAELVIPASDISQHLSTAGSEACGTGNMKFAMNGCLIVGTKDGSNVEIQEELGSENMFLFGPSAEDIPELRTEQKDFQPVLEFRRVVGMIRKGVFGNAEYFQPLCDTIDGAGDDYYLLGHDFPSYLEAQAAVDKAFVDKKRWAEMSILSTAGCGQFSTDRTIREYAEEIWNVEPLRHS</sequence>
<evidence type="ECO:0000256" key="8">
    <source>
        <dbReference type="ARBA" id="ARBA00023277"/>
    </source>
</evidence>
<dbReference type="PROSITE" id="PS00102">
    <property type="entry name" value="PHOSPHORYLASE"/>
    <property type="match status" value="1"/>
</dbReference>
<dbReference type="EMBL" id="GL377583">
    <property type="protein sequence ID" value="EFJ27008.1"/>
    <property type="molecule type" value="Genomic_DNA"/>
</dbReference>
<dbReference type="Gramene" id="EFJ27008">
    <property type="protein sequence ID" value="EFJ27008"/>
    <property type="gene ID" value="SELMODRAFT_148158"/>
</dbReference>
<dbReference type="NCBIfam" id="TIGR02093">
    <property type="entry name" value="P_ylase"/>
    <property type="match status" value="1"/>
</dbReference>
<dbReference type="FunFam" id="3.40.50.2000:FF:000003">
    <property type="entry name" value="Alpha-1,4 glucan phosphorylase"/>
    <property type="match status" value="1"/>
</dbReference>
<name>D8RLY7_SELML</name>
<evidence type="ECO:0000256" key="9">
    <source>
        <dbReference type="PIRSR" id="PIRSR000460-1"/>
    </source>
</evidence>
<protein>
    <recommendedName>
        <fullName evidence="10">Alpha-1,4 glucan phosphorylase</fullName>
        <ecNumber evidence="10">2.4.1.1</ecNumber>
    </recommendedName>
</protein>
<keyword evidence="12" id="KW-1185">Reference proteome</keyword>
<comment type="catalytic activity">
    <reaction evidence="1 10">
        <text>[(1-&gt;4)-alpha-D-glucosyl](n) + phosphate = [(1-&gt;4)-alpha-D-glucosyl](n-1) + alpha-D-glucose 1-phosphate</text>
        <dbReference type="Rhea" id="RHEA:41732"/>
        <dbReference type="Rhea" id="RHEA-COMP:9584"/>
        <dbReference type="Rhea" id="RHEA-COMP:9586"/>
        <dbReference type="ChEBI" id="CHEBI:15444"/>
        <dbReference type="ChEBI" id="CHEBI:43474"/>
        <dbReference type="ChEBI" id="CHEBI:58601"/>
        <dbReference type="EC" id="2.4.1.1"/>
    </reaction>
</comment>